<evidence type="ECO:0000256" key="3">
    <source>
        <dbReference type="ARBA" id="ARBA00022525"/>
    </source>
</evidence>
<protein>
    <recommendedName>
        <fullName evidence="5">Bee-milk protein</fullName>
    </recommendedName>
</protein>
<evidence type="ECO:0008006" key="5">
    <source>
        <dbReference type="Google" id="ProtNLM"/>
    </source>
</evidence>
<organism evidence="4">
    <name type="scientific">Timema cristinae</name>
    <name type="common">Walking stick</name>
    <dbReference type="NCBI Taxonomy" id="61476"/>
    <lineage>
        <taxon>Eukaryota</taxon>
        <taxon>Metazoa</taxon>
        <taxon>Ecdysozoa</taxon>
        <taxon>Arthropoda</taxon>
        <taxon>Hexapoda</taxon>
        <taxon>Insecta</taxon>
        <taxon>Pterygota</taxon>
        <taxon>Neoptera</taxon>
        <taxon>Polyneoptera</taxon>
        <taxon>Phasmatodea</taxon>
        <taxon>Timematodea</taxon>
        <taxon>Timematoidea</taxon>
        <taxon>Timematidae</taxon>
        <taxon>Timema</taxon>
    </lineage>
</organism>
<gene>
    <name evidence="4" type="ORF">TCEB3V08_LOCUS8808</name>
</gene>
<evidence type="ECO:0000256" key="1">
    <source>
        <dbReference type="ARBA" id="ARBA00004613"/>
    </source>
</evidence>
<dbReference type="AlphaFoldDB" id="A0A7R9D2V1"/>
<reference evidence="4" key="1">
    <citation type="submission" date="2020-11" db="EMBL/GenBank/DDBJ databases">
        <authorList>
            <person name="Tran Van P."/>
        </authorList>
    </citation>
    <scope>NUCLEOTIDE SEQUENCE</scope>
</reference>
<dbReference type="GO" id="GO:0005576">
    <property type="term" value="C:extracellular region"/>
    <property type="evidence" value="ECO:0007669"/>
    <property type="project" value="UniProtKB-SubCell"/>
</dbReference>
<dbReference type="Pfam" id="PF03022">
    <property type="entry name" value="MRJP"/>
    <property type="match status" value="1"/>
</dbReference>
<evidence type="ECO:0000313" key="4">
    <source>
        <dbReference type="EMBL" id="CAD7406998.1"/>
    </source>
</evidence>
<accession>A0A7R9D2V1</accession>
<dbReference type="InterPro" id="IPR011042">
    <property type="entry name" value="6-blade_b-propeller_TolB-like"/>
</dbReference>
<comment type="similarity">
    <text evidence="2">Belongs to the major royal jelly protein family.</text>
</comment>
<dbReference type="EMBL" id="OC320027">
    <property type="protein sequence ID" value="CAD7406998.1"/>
    <property type="molecule type" value="Genomic_DNA"/>
</dbReference>
<proteinExistence type="inferred from homology"/>
<name>A0A7R9D2V1_TIMCR</name>
<dbReference type="InterPro" id="IPR017996">
    <property type="entry name" value="MRJP/yellow-related"/>
</dbReference>
<keyword evidence="3" id="KW-0964">Secreted</keyword>
<comment type="subcellular location">
    <subcellularLocation>
        <location evidence="1">Secreted</location>
    </subcellularLocation>
</comment>
<dbReference type="Gene3D" id="2.120.10.30">
    <property type="entry name" value="TolB, C-terminal domain"/>
    <property type="match status" value="1"/>
</dbReference>
<evidence type="ECO:0000256" key="2">
    <source>
        <dbReference type="ARBA" id="ARBA00009127"/>
    </source>
</evidence>
<sequence length="192" mass="22115">MPWLIKRILRVITTQHNDADQVPTRLVEDAYKISKEVGLDLTVSNLWLQLSSVRPFRREGNCSCIQSVAALDIDPIGRLWVLDEGGRCPPKLVVLDLWRNREVTRCELPSIEGREMRSLAVDTLSGWGARAYIGDPAGNRLMIFSIRDQRYWFARLQLRRHMEYSLVSHCSMSIFLSSFQLLELLIPDIKGF</sequence>